<dbReference type="Gene3D" id="3.40.50.1820">
    <property type="entry name" value="alpha/beta hydrolase"/>
    <property type="match status" value="1"/>
</dbReference>
<dbReference type="InterPro" id="IPR000073">
    <property type="entry name" value="AB_hydrolase_1"/>
</dbReference>
<dbReference type="SUPFAM" id="SSF53474">
    <property type="entry name" value="alpha/beta-Hydrolases"/>
    <property type="match status" value="1"/>
</dbReference>
<evidence type="ECO:0000256" key="1">
    <source>
        <dbReference type="SAM" id="MobiDB-lite"/>
    </source>
</evidence>
<dbReference type="PANTHER" id="PTHR47832">
    <property type="entry name" value="DNA PHOTOLYASE"/>
    <property type="match status" value="1"/>
</dbReference>
<protein>
    <recommendedName>
        <fullName evidence="2">AB hydrolase-1 domain-containing protein</fullName>
    </recommendedName>
</protein>
<evidence type="ECO:0000259" key="2">
    <source>
        <dbReference type="Pfam" id="PF12697"/>
    </source>
</evidence>
<dbReference type="AlphaFoldDB" id="A0A7S4RA79"/>
<dbReference type="EMBL" id="HBNS01019392">
    <property type="protein sequence ID" value="CAE4608197.1"/>
    <property type="molecule type" value="Transcribed_RNA"/>
</dbReference>
<evidence type="ECO:0000313" key="3">
    <source>
        <dbReference type="EMBL" id="CAE4608197.1"/>
    </source>
</evidence>
<reference evidence="3" key="1">
    <citation type="submission" date="2021-01" db="EMBL/GenBank/DDBJ databases">
        <authorList>
            <person name="Corre E."/>
            <person name="Pelletier E."/>
            <person name="Niang G."/>
            <person name="Scheremetjew M."/>
            <person name="Finn R."/>
            <person name="Kale V."/>
            <person name="Holt S."/>
            <person name="Cochrane G."/>
            <person name="Meng A."/>
            <person name="Brown T."/>
            <person name="Cohen L."/>
        </authorList>
    </citation>
    <scope>NUCLEOTIDE SEQUENCE</scope>
    <source>
        <strain evidence="3">GSO104</strain>
    </source>
</reference>
<accession>A0A7S4RA79</accession>
<name>A0A7S4RA79_9STRA</name>
<organism evidence="3">
    <name type="scientific">Ditylum brightwellii</name>
    <dbReference type="NCBI Taxonomy" id="49249"/>
    <lineage>
        <taxon>Eukaryota</taxon>
        <taxon>Sar</taxon>
        <taxon>Stramenopiles</taxon>
        <taxon>Ochrophyta</taxon>
        <taxon>Bacillariophyta</taxon>
        <taxon>Mediophyceae</taxon>
        <taxon>Lithodesmiophycidae</taxon>
        <taxon>Lithodesmiales</taxon>
        <taxon>Lithodesmiaceae</taxon>
        <taxon>Ditylum</taxon>
    </lineage>
</organism>
<feature type="region of interest" description="Disordered" evidence="1">
    <location>
        <begin position="296"/>
        <end position="316"/>
    </location>
</feature>
<feature type="compositionally biased region" description="Basic and acidic residues" evidence="1">
    <location>
        <begin position="136"/>
        <end position="150"/>
    </location>
</feature>
<dbReference type="PANTHER" id="PTHR47832:SF1">
    <property type="entry name" value="DNA PHOTOLYASE"/>
    <property type="match status" value="1"/>
</dbReference>
<proteinExistence type="predicted"/>
<dbReference type="Pfam" id="PF12697">
    <property type="entry name" value="Abhydrolase_6"/>
    <property type="match status" value="1"/>
</dbReference>
<feature type="region of interest" description="Disordered" evidence="1">
    <location>
        <begin position="131"/>
        <end position="150"/>
    </location>
</feature>
<sequence length="669" mass="72821">MAPLIVKTGCASDILPKLAKEFKATSCHVIADDVVTDVRQSQRLTCQSLSNMGVKVQRWSNALRPSITTVPSFYPDYCQLLLSHDLTNFQKEKNAVKKDTVTTTTTNGGGSTTTTVVPSLQEFIELSQSATPTPVHEFRSSSRADTKTAEPFEEMVTRQFTSSDAAKSALEEYCSIGKDAFANQYYISPTTSGKRSSSSMYTASIARLMNDGNKASDVLALREVPTRTFTSAINIGSINTREILNAAHKKQTNGNSLLPTPEPPLWGRSSEGSLADVVEWREWFRLLANRSLRLQEEEKAGTSGGEKNQSGDPREPGTVHYWRWKDQYLVRYLTWPAGIDYDDSAQNASPAMLLVHGFAASAEQWERLVYRLRQEHTVDGKDCTPPIFAIDLLGFGHSEKPGLSYTQYLWEAQLVDFAVDVMEAQPMIMVGNSIGGGLSAGAAASLGSKICQGLVLCNTAGVLEDPDTYEGYTSTSDNNSNIRSFTEAALAGNPNEAPYSPIPLVGNNALDAFGTAIVKLIYPQIEQRLSIIYGHRMENADPAVVYAIQQSAMSPGSANVIGSGQKLAANRPLNEVLEGLNVLVVMGLDDRVSSPAVAQSRAVLFQKLRKYNENIVVEAIPDSGHCPHDETPELVANAMTRWLSTATMNSAADALTTTTKTAEQEQVSY</sequence>
<feature type="domain" description="AB hydrolase-1" evidence="2">
    <location>
        <begin position="353"/>
        <end position="638"/>
    </location>
</feature>
<dbReference type="InterPro" id="IPR029058">
    <property type="entry name" value="AB_hydrolase_fold"/>
</dbReference>
<gene>
    <name evidence="3" type="ORF">DBRI00130_LOCUS15431</name>
</gene>